<feature type="region of interest" description="Disordered" evidence="7">
    <location>
        <begin position="1847"/>
        <end position="1871"/>
    </location>
</feature>
<dbReference type="PROSITE" id="PS50290">
    <property type="entry name" value="PI3_4_KINASE_3"/>
    <property type="match status" value="1"/>
</dbReference>
<dbReference type="Pfam" id="PF02259">
    <property type="entry name" value="FAT"/>
    <property type="match status" value="1"/>
</dbReference>
<evidence type="ECO:0000256" key="2">
    <source>
        <dbReference type="ARBA" id="ARBA00022679"/>
    </source>
</evidence>
<keyword evidence="4" id="KW-0418">Kinase</keyword>
<dbReference type="InterPro" id="IPR014009">
    <property type="entry name" value="PIK_FAT"/>
</dbReference>
<evidence type="ECO:0000259" key="9">
    <source>
        <dbReference type="PROSITE" id="PS51189"/>
    </source>
</evidence>
<dbReference type="Pfam" id="PF02260">
    <property type="entry name" value="FATC"/>
    <property type="match status" value="1"/>
</dbReference>
<dbReference type="InterPro" id="IPR016024">
    <property type="entry name" value="ARM-type_fold"/>
</dbReference>
<dbReference type="Pfam" id="PF00454">
    <property type="entry name" value="PI3_PI4_kinase"/>
    <property type="match status" value="1"/>
</dbReference>
<evidence type="ECO:0000313" key="12">
    <source>
        <dbReference type="RefSeq" id="XP_014662370.1"/>
    </source>
</evidence>
<dbReference type="SMART" id="SM01346">
    <property type="entry name" value="DUF3385"/>
    <property type="match status" value="2"/>
</dbReference>
<dbReference type="EC" id="2.7.11.1" evidence="1"/>
<dbReference type="Gene3D" id="1.10.1070.11">
    <property type="entry name" value="Phosphatidylinositol 3-/4-kinase, catalytic domain"/>
    <property type="match status" value="1"/>
</dbReference>
<dbReference type="InterPro" id="IPR021133">
    <property type="entry name" value="HEAT_type_2"/>
</dbReference>
<evidence type="ECO:0000256" key="3">
    <source>
        <dbReference type="ARBA" id="ARBA00022741"/>
    </source>
</evidence>
<dbReference type="PROSITE" id="PS00916">
    <property type="entry name" value="PI3_4_KINASE_2"/>
    <property type="match status" value="1"/>
</dbReference>
<dbReference type="GeneID" id="106805333"/>
<dbReference type="InterPro" id="IPR050517">
    <property type="entry name" value="DDR_Repair_Kinase"/>
</dbReference>
<feature type="domain" description="FAT" evidence="9">
    <location>
        <begin position="1213"/>
        <end position="1728"/>
    </location>
</feature>
<evidence type="ECO:0000256" key="1">
    <source>
        <dbReference type="ARBA" id="ARBA00012513"/>
    </source>
</evidence>
<dbReference type="Gene3D" id="1.25.10.10">
    <property type="entry name" value="Leucine-rich Repeat Variant"/>
    <property type="match status" value="3"/>
</dbReference>
<dbReference type="InterPro" id="IPR003151">
    <property type="entry name" value="PIK-rel_kinase_FAT"/>
</dbReference>
<evidence type="ECO:0000256" key="7">
    <source>
        <dbReference type="SAM" id="MobiDB-lite"/>
    </source>
</evidence>
<feature type="repeat" description="HEAT" evidence="6">
    <location>
        <begin position="1042"/>
        <end position="1074"/>
    </location>
</feature>
<keyword evidence="5" id="KW-0067">ATP-binding</keyword>
<dbReference type="SUPFAM" id="SSF48371">
    <property type="entry name" value="ARM repeat"/>
    <property type="match status" value="2"/>
</dbReference>
<dbReference type="Pfam" id="PF11865">
    <property type="entry name" value="mTOR_dom"/>
    <property type="match status" value="2"/>
</dbReference>
<feature type="domain" description="FATC" evidence="10">
    <location>
        <begin position="1926"/>
        <end position="1958"/>
    </location>
</feature>
<dbReference type="PANTHER" id="PTHR11139:SF9">
    <property type="entry name" value="SERINE_THREONINE-PROTEIN KINASE MTOR"/>
    <property type="match status" value="1"/>
</dbReference>
<dbReference type="InterPro" id="IPR024585">
    <property type="entry name" value="mTOR_dom"/>
</dbReference>
<dbReference type="InterPro" id="IPR018936">
    <property type="entry name" value="PI3/4_kinase_CS"/>
</dbReference>
<dbReference type="InterPro" id="IPR003152">
    <property type="entry name" value="FATC_dom"/>
</dbReference>
<evidence type="ECO:0000256" key="5">
    <source>
        <dbReference type="ARBA" id="ARBA00022840"/>
    </source>
</evidence>
<dbReference type="SMART" id="SM00146">
    <property type="entry name" value="PI3Kc"/>
    <property type="match status" value="1"/>
</dbReference>
<keyword evidence="11" id="KW-1185">Reference proteome</keyword>
<dbReference type="PROSITE" id="PS51189">
    <property type="entry name" value="FAT"/>
    <property type="match status" value="1"/>
</dbReference>
<dbReference type="InterPro" id="IPR011989">
    <property type="entry name" value="ARM-like"/>
</dbReference>
<feature type="repeat" description="HEAT" evidence="6">
    <location>
        <begin position="668"/>
        <end position="707"/>
    </location>
</feature>
<gene>
    <name evidence="12" type="primary">LOC106805333</name>
</gene>
<feature type="domain" description="PI3K/PI4K catalytic" evidence="8">
    <location>
        <begin position="1604"/>
        <end position="1877"/>
    </location>
</feature>
<dbReference type="PANTHER" id="PTHR11139">
    <property type="entry name" value="ATAXIA TELANGIECTASIA MUTATED ATM -RELATED"/>
    <property type="match status" value="1"/>
</dbReference>
<dbReference type="Proteomes" id="UP000695022">
    <property type="component" value="Unplaced"/>
</dbReference>
<dbReference type="PROSITE" id="PS51190">
    <property type="entry name" value="FATC"/>
    <property type="match status" value="1"/>
</dbReference>
<dbReference type="InterPro" id="IPR011009">
    <property type="entry name" value="Kinase-like_dom_sf"/>
</dbReference>
<dbReference type="InterPro" id="IPR036940">
    <property type="entry name" value="PI3/4_kinase_cat_sf"/>
</dbReference>
<evidence type="ECO:0000259" key="10">
    <source>
        <dbReference type="PROSITE" id="PS51190"/>
    </source>
</evidence>
<sequence length="1958" mass="220335">MNRTALMQQFVSGLKHRSEEVRAKTAKELNHYVTTELREVSVEELTAFMDAFNHHIFEMCSSSDVNEKKGGILAIVDRYSGYAYFFASSCRRDGFLAPLQVLVLRELAVCTPTFFYQQVQVFFDCIFTAIRDAKASIREAAVLALRAGLVVTSQRETKEMQKPLWYQQCYDEAEKGFDDTRERGINRADRIHGSLLILNELVRVSCAESERLRLEMEDIMQEQAEHEKDLYKDIELMSATAKSRRISVSRMIKHQLPAKSGAPRRSTSGTQNLLRLQQKSGYNPLAIGGIGSQKPMLFESRTCKNIITENFDHVCNQVLQQRSSKNLFVQQILLVLLPRLAAFQSRRFVSSYLSETMPYLMACVRRERERYTAFQAIGLLAVAVTADVRPYLRKIMEIIKQSLPSKDTPVKKKGVPVDPAVFTCVSMLAKAVGPKIAQDVKELLEPMMTVGLSLELAREIPDLKRFIQDGLLRMLSLILMHKPLTHPGMPKTATPQLPPSVSLSNLMETSTNDVASVTLALRTLGSFDFDGHSSTLTQFVRYCAEMYLASEHEEIRMEAVRTCSRLLSPSLHRSPSLQQLGVLISIVKQHIRNYLDDIFDLIKEYLDGETARCPETRIYRCRWNRSRLIPHMLRIFMHDTSAELAVTKRLLGALQLFGSNLDDSLHLLLPPVVKLFDTADAPIKVRRAALETIDRLTDSLNFSDYASCIVHPLAHTIDTTPELRASAMDTLSALVLQLGKKYEIFIPMVNKVLVKHRVQHTRYDVLMCRIIKSESKAVLSMSESRNSDTDSTTSEMLVNMSSTATLEDYFPAVAISTLMKIIRDTTLSQHHNMVVQAITFIFKSLGIKCVPYLQQVMPSLIIVIRSSDASFKEISDKVNQCDKISDKVNKCGKIGDKHCDNGPLPLGTSLLGERAMHCRAYAKALHYKEEEFHTGPNTQILESLISINKKLQLPEAAAGVLEYAMKNHRAELTVKESCIGFTKQDWFQRIANIHLVDTVFCALIPKLKDPDPNTAVVISVLAAVGELAQVSGIEMRKWMDELLPIIIEMLQDSSSSQRREVALWTLGQLVESTGYVVEPYKKYPTLLEVLLSFLKTEQSISIRREVIRVLGLMGALDPYKHKLNLGLIEKSESKAVLSMSESGESRNSDTADYLGHVGPVDCALRSYIQTHVILCRLEAVGLCRDEQMQQVHGFTAWHQCVAYTCRTGGWPLIIVIKEARTTLFKESDVVNDDVRQGMARMAAAAAWGLNQWESMEEYTCLIPRDTQDGAFYRAVLSMHNDQFPLAQQCIDKARDILDTELTAMAGESYSRAYGSMVSVQMLSELEEIIQYKLVPERRDAIRQMWWDRLQGCQRVVEDWQRVLQVRSLVVTPQEDMRTWLKYASLCRKSGRLGLSSKTLVTLMVVDPSRQPEDTALHTAYPHVTFAYIKHMYEKNQKEAAFRQLHHFIQTSLHSEVRQLVAPEEAEHCSEMKELLAKCYLKLGNWQENLQGITELSIPQVLAYYAAATEHDPTWYKAWHALAYMNYEAVLFYKNRGQGTPTPATALPPPVPAPAAATVVPSAAPAVAAATADKPENGADAADKPGNGAVAAAAPAASALVVSAVPKQSTASVSNAYVLTYAVPAVRGFFRSIALSSGSSLQDTLRLLTLWFDYGHWPDIYEALVEGLKTIQIETWLQMAPDYDHLTVMQKVEVFEHAVENTKGDDLAKLLWLKSPSSEVWFDRRTNYTRSLAVMSMVGYVLGLGDRHPSNLMLDRLSGKILHIDFGDCFEVAMTREKFPEKIPFRLTRMLTNAMEVTGIDGNYRMTCEKVMQVMRHNKDSVMAVLEAFVYDPLLNWRLMDAGGALKGKRSCEPKSEGSSMAGGSQERDIPGSFELEKPLQPHVADASPYYPDGGDVEQPEELNKKALSIINRVRDKLTGRDFTSEQAVDVQTQVELLIRQATSHENLCQCYIGWCPFW</sequence>
<organism evidence="11 12">
    <name type="scientific">Priapulus caudatus</name>
    <name type="common">Priapulid worm</name>
    <dbReference type="NCBI Taxonomy" id="37621"/>
    <lineage>
        <taxon>Eukaryota</taxon>
        <taxon>Metazoa</taxon>
        <taxon>Ecdysozoa</taxon>
        <taxon>Scalidophora</taxon>
        <taxon>Priapulida</taxon>
        <taxon>Priapulimorpha</taxon>
        <taxon>Priapulimorphida</taxon>
        <taxon>Priapulidae</taxon>
        <taxon>Priapulus</taxon>
    </lineage>
</organism>
<protein>
    <recommendedName>
        <fullName evidence="1">non-specific serine/threonine protein kinase</fullName>
        <ecNumber evidence="1">2.7.11.1</ecNumber>
    </recommendedName>
</protein>
<name>A0ABM1DQZ9_PRICU</name>
<proteinExistence type="predicted"/>
<accession>A0ABM1DQZ9</accession>
<keyword evidence="2" id="KW-0808">Transferase</keyword>
<dbReference type="SMART" id="SM01343">
    <property type="entry name" value="FATC"/>
    <property type="match status" value="1"/>
</dbReference>
<evidence type="ECO:0000256" key="6">
    <source>
        <dbReference type="PROSITE-ProRule" id="PRU00103"/>
    </source>
</evidence>
<evidence type="ECO:0000259" key="8">
    <source>
        <dbReference type="PROSITE" id="PS50290"/>
    </source>
</evidence>
<dbReference type="InterPro" id="IPR000403">
    <property type="entry name" value="PI3/4_kinase_cat_dom"/>
</dbReference>
<evidence type="ECO:0000313" key="11">
    <source>
        <dbReference type="Proteomes" id="UP000695022"/>
    </source>
</evidence>
<keyword evidence="3" id="KW-0547">Nucleotide-binding</keyword>
<evidence type="ECO:0000256" key="4">
    <source>
        <dbReference type="ARBA" id="ARBA00022777"/>
    </source>
</evidence>
<dbReference type="RefSeq" id="XP_014662370.1">
    <property type="nucleotide sequence ID" value="XM_014806884.1"/>
</dbReference>
<reference evidence="12" key="1">
    <citation type="submission" date="2025-08" db="UniProtKB">
        <authorList>
            <consortium name="RefSeq"/>
        </authorList>
    </citation>
    <scope>IDENTIFICATION</scope>
</reference>
<dbReference type="SUPFAM" id="SSF56112">
    <property type="entry name" value="Protein kinase-like (PK-like)"/>
    <property type="match status" value="1"/>
</dbReference>
<dbReference type="PROSITE" id="PS50077">
    <property type="entry name" value="HEAT_REPEAT"/>
    <property type="match status" value="2"/>
</dbReference>